<dbReference type="Pfam" id="PF00501">
    <property type="entry name" value="AMP-binding"/>
    <property type="match status" value="1"/>
</dbReference>
<dbReference type="Pfam" id="PF23562">
    <property type="entry name" value="AMP-binding_C_3"/>
    <property type="match status" value="1"/>
</dbReference>
<accession>A0A8H4W3B7</accession>
<keyword evidence="3" id="KW-0812">Transmembrane</keyword>
<keyword evidence="3" id="KW-1133">Transmembrane helix</keyword>
<dbReference type="SUPFAM" id="SSF56801">
    <property type="entry name" value="Acetyl-CoA synthetase-like"/>
    <property type="match status" value="1"/>
</dbReference>
<dbReference type="InterPro" id="IPR000873">
    <property type="entry name" value="AMP-dep_synth/lig_dom"/>
</dbReference>
<sequence length="511" mass="58005">MSQENATQPRLLVNVVDAKAKSDPQSSWLLYAEKNGGYQTITWKQLADAVNKTARWLDDNLPQEGPGQTIAYSGPNDARYYILVVAAAKSKRRFFIPDGRITSDGLAKILKEIRCTAWISAHDRPSTVPGQQSLVFPSLEDILSEDGDPITPYSWNTVFSRHHPRKITYRHMANARTLTACPPQWIAGLGFCLNAAAYIGLVTVMLPPDMDMSNRQGIMDICKQTGARSIITPPSLIENFWTDKPTFDFLKSLDYVCWLGATLNHKVGDELAQHTNLFSVIGSTERAAQLSFVSNDVKMWNSYEFVPEMGPRFELVADDHYELHIDRTAESDLFQCGFYTFPELKTMGTEELYSPIFGKHGAKRWIFRSRKDDLVKLSWLAKFRATNIEKAIAGHPSVTSVVVGGEGHEVPYVITEPRDRSLVGDHEKFINEIYDTVIYGVNEKDIDEIRIPREMVMLSDPALPFKRSVKMTIMRKEVEKMYEEHIESLYKRWRMTKMHNGVLNGVKGVDQ</sequence>
<dbReference type="Proteomes" id="UP000566819">
    <property type="component" value="Unassembled WGS sequence"/>
</dbReference>
<evidence type="ECO:0000313" key="6">
    <source>
        <dbReference type="Proteomes" id="UP000566819"/>
    </source>
</evidence>
<proteinExistence type="predicted"/>
<reference evidence="5 6" key="1">
    <citation type="submission" date="2020-03" db="EMBL/GenBank/DDBJ databases">
        <title>Draft Genome Sequence of Cudoniella acicularis.</title>
        <authorList>
            <person name="Buettner E."/>
            <person name="Kellner H."/>
        </authorList>
    </citation>
    <scope>NUCLEOTIDE SEQUENCE [LARGE SCALE GENOMIC DNA]</scope>
    <source>
        <strain evidence="5 6">DSM 108380</strain>
    </source>
</reference>
<evidence type="ECO:0000256" key="3">
    <source>
        <dbReference type="SAM" id="Phobius"/>
    </source>
</evidence>
<evidence type="ECO:0000259" key="4">
    <source>
        <dbReference type="Pfam" id="PF00501"/>
    </source>
</evidence>
<dbReference type="EMBL" id="JAAMPI010000369">
    <property type="protein sequence ID" value="KAF4632187.1"/>
    <property type="molecule type" value="Genomic_DNA"/>
</dbReference>
<feature type="transmembrane region" description="Helical" evidence="3">
    <location>
        <begin position="185"/>
        <end position="206"/>
    </location>
</feature>
<gene>
    <name evidence="5" type="ORF">G7Y89_g5944</name>
</gene>
<feature type="domain" description="AMP-dependent synthetase/ligase" evidence="4">
    <location>
        <begin position="19"/>
        <end position="122"/>
    </location>
</feature>
<dbReference type="InterPro" id="IPR051414">
    <property type="entry name" value="Adenylate-forming_Reductase"/>
</dbReference>
<evidence type="ECO:0000256" key="1">
    <source>
        <dbReference type="ARBA" id="ARBA00022450"/>
    </source>
</evidence>
<dbReference type="InterPro" id="IPR042099">
    <property type="entry name" value="ANL_N_sf"/>
</dbReference>
<keyword evidence="6" id="KW-1185">Reference proteome</keyword>
<dbReference type="PANTHER" id="PTHR43439:SF2">
    <property type="entry name" value="ENZYME, PUTATIVE (JCVI)-RELATED"/>
    <property type="match status" value="1"/>
</dbReference>
<evidence type="ECO:0000313" key="5">
    <source>
        <dbReference type="EMBL" id="KAF4632187.1"/>
    </source>
</evidence>
<keyword evidence="2" id="KW-0597">Phosphoprotein</keyword>
<dbReference type="Gene3D" id="3.40.50.12780">
    <property type="entry name" value="N-terminal domain of ligase-like"/>
    <property type="match status" value="2"/>
</dbReference>
<protein>
    <recommendedName>
        <fullName evidence="4">AMP-dependent synthetase/ligase domain-containing protein</fullName>
    </recommendedName>
</protein>
<dbReference type="AlphaFoldDB" id="A0A8H4W3B7"/>
<dbReference type="PANTHER" id="PTHR43439">
    <property type="entry name" value="PHENYLACETATE-COENZYME A LIGASE"/>
    <property type="match status" value="1"/>
</dbReference>
<organism evidence="5 6">
    <name type="scientific">Cudoniella acicularis</name>
    <dbReference type="NCBI Taxonomy" id="354080"/>
    <lineage>
        <taxon>Eukaryota</taxon>
        <taxon>Fungi</taxon>
        <taxon>Dikarya</taxon>
        <taxon>Ascomycota</taxon>
        <taxon>Pezizomycotina</taxon>
        <taxon>Leotiomycetes</taxon>
        <taxon>Helotiales</taxon>
        <taxon>Tricladiaceae</taxon>
        <taxon>Cudoniella</taxon>
    </lineage>
</organism>
<keyword evidence="3" id="KW-0472">Membrane</keyword>
<keyword evidence="1" id="KW-0596">Phosphopantetheine</keyword>
<name>A0A8H4W3B7_9HELO</name>
<dbReference type="OrthoDB" id="429813at2759"/>
<comment type="caution">
    <text evidence="5">The sequence shown here is derived from an EMBL/GenBank/DDBJ whole genome shotgun (WGS) entry which is preliminary data.</text>
</comment>
<evidence type="ECO:0000256" key="2">
    <source>
        <dbReference type="ARBA" id="ARBA00022553"/>
    </source>
</evidence>